<keyword evidence="8" id="KW-0251">Elongation factor</keyword>
<feature type="domain" description="KOW" evidence="7">
    <location>
        <begin position="116"/>
        <end position="143"/>
    </location>
</feature>
<reference evidence="8" key="1">
    <citation type="journal article" date="2020" name="ISME J.">
        <title>Gammaproteobacteria mediating utilization of methyl-, sulfur- and petroleum organic compounds in deep ocean hydrothermal plumes.</title>
        <authorList>
            <person name="Zhou Z."/>
            <person name="Liu Y."/>
            <person name="Pan J."/>
            <person name="Cron B.R."/>
            <person name="Toner B.M."/>
            <person name="Anantharaman K."/>
            <person name="Breier J.A."/>
            <person name="Dick G.J."/>
            <person name="Li M."/>
        </authorList>
    </citation>
    <scope>NUCLEOTIDE SEQUENCE</scope>
    <source>
        <strain evidence="8">SZUA-1435</strain>
    </source>
</reference>
<dbReference type="HAMAP" id="MF_00950">
    <property type="entry name" value="Spt5_arch"/>
    <property type="match status" value="1"/>
</dbReference>
<dbReference type="SUPFAM" id="SSF50104">
    <property type="entry name" value="Translation proteins SH3-like domain"/>
    <property type="match status" value="1"/>
</dbReference>
<dbReference type="Pfam" id="PF00467">
    <property type="entry name" value="KOW"/>
    <property type="match status" value="1"/>
</dbReference>
<evidence type="ECO:0000256" key="4">
    <source>
        <dbReference type="HAMAP-Rule" id="MF_00950"/>
    </source>
</evidence>
<comment type="caution">
    <text evidence="8">The sequence shown here is derived from an EMBL/GenBank/DDBJ whole genome shotgun (WGS) entry which is preliminary data.</text>
</comment>
<dbReference type="InterPro" id="IPR036735">
    <property type="entry name" value="NGN_dom_sf"/>
</dbReference>
<dbReference type="SMART" id="SM00739">
    <property type="entry name" value="KOW"/>
    <property type="match status" value="1"/>
</dbReference>
<dbReference type="GO" id="GO:0006355">
    <property type="term" value="P:regulation of DNA-templated transcription"/>
    <property type="evidence" value="ECO:0007669"/>
    <property type="project" value="UniProtKB-UniRule"/>
</dbReference>
<evidence type="ECO:0000259" key="6">
    <source>
        <dbReference type="SMART" id="SM00738"/>
    </source>
</evidence>
<dbReference type="InterPro" id="IPR011590">
    <property type="entry name" value="Spt5_arc"/>
</dbReference>
<keyword evidence="2 4" id="KW-0805">Transcription regulation</keyword>
<proteinExistence type="inferred from homology"/>
<protein>
    <recommendedName>
        <fullName evidence="4 5">Transcription elongation factor Spt5</fullName>
    </recommendedName>
</protein>
<comment type="function">
    <text evidence="4">Stimulates transcription elongation.</text>
</comment>
<comment type="similarity">
    <text evidence="1">Belongs to the SPT5 family.</text>
</comment>
<evidence type="ECO:0000313" key="8">
    <source>
        <dbReference type="EMBL" id="HIP57527.1"/>
    </source>
</evidence>
<dbReference type="CDD" id="cd09887">
    <property type="entry name" value="NGN_Arch"/>
    <property type="match status" value="1"/>
</dbReference>
<dbReference type="InterPro" id="IPR014722">
    <property type="entry name" value="Rib_uL2_dom2"/>
</dbReference>
<evidence type="ECO:0000259" key="7">
    <source>
        <dbReference type="SMART" id="SM00739"/>
    </source>
</evidence>
<evidence type="ECO:0000256" key="5">
    <source>
        <dbReference type="NCBIfam" id="TIGR00405"/>
    </source>
</evidence>
<sequence>MLEEKEFEQSETQTGRGGVVAKVKLPESMFFAIRTTARQEPNVALMIEVHARSRNLPIHSIIVPPDLRGYIILETVGLHIVYEAIRGLKHVRGRAAGTLRWEDLEKMIKPKPLIEVLQIGEEVEIVAGPFRGMKAKIVDIDRARNEVSLNVLEASYPLTITVPVDYVRPVKKVGGGA</sequence>
<dbReference type="NCBIfam" id="TIGR00405">
    <property type="entry name" value="KOW_elon_Spt5"/>
    <property type="match status" value="1"/>
</dbReference>
<dbReference type="InterPro" id="IPR005824">
    <property type="entry name" value="KOW"/>
</dbReference>
<keyword evidence="3 4" id="KW-0804">Transcription</keyword>
<comment type="subunit">
    <text evidence="4">Heterodimer composed of Spt4 and Spt5. Interacts with RNA polymerase (RNAP).</text>
</comment>
<evidence type="ECO:0000256" key="3">
    <source>
        <dbReference type="ARBA" id="ARBA00023163"/>
    </source>
</evidence>
<feature type="domain" description="NusG-like N-terminal" evidence="6">
    <location>
        <begin position="27"/>
        <end position="111"/>
    </location>
</feature>
<keyword evidence="8" id="KW-0648">Protein biosynthesis</keyword>
<dbReference type="CDD" id="cd06091">
    <property type="entry name" value="KOW_NusG"/>
    <property type="match status" value="1"/>
</dbReference>
<dbReference type="InterPro" id="IPR005100">
    <property type="entry name" value="NGN-domain"/>
</dbReference>
<dbReference type="InterPro" id="IPR006645">
    <property type="entry name" value="NGN-like_dom"/>
</dbReference>
<evidence type="ECO:0000256" key="2">
    <source>
        <dbReference type="ARBA" id="ARBA00023015"/>
    </source>
</evidence>
<organism evidence="8 9">
    <name type="scientific">Ignisphaera aggregans</name>
    <dbReference type="NCBI Taxonomy" id="334771"/>
    <lineage>
        <taxon>Archaea</taxon>
        <taxon>Thermoproteota</taxon>
        <taxon>Thermoprotei</taxon>
        <taxon>Desulfurococcales</taxon>
        <taxon>Desulfurococcaceae</taxon>
        <taxon>Ignisphaera</taxon>
    </lineage>
</organism>
<gene>
    <name evidence="4" type="primary">spt5</name>
    <name evidence="8" type="ORF">EYH02_05645</name>
</gene>
<dbReference type="GO" id="GO:0003746">
    <property type="term" value="F:translation elongation factor activity"/>
    <property type="evidence" value="ECO:0007669"/>
    <property type="project" value="UniProtKB-KW"/>
</dbReference>
<comment type="similarity">
    <text evidence="4">Belongs to the archaeal Spt5 family.</text>
</comment>
<dbReference type="Pfam" id="PF03439">
    <property type="entry name" value="Spt5-NGN"/>
    <property type="match status" value="1"/>
</dbReference>
<dbReference type="EMBL" id="DQTV01000111">
    <property type="protein sequence ID" value="HIP57527.1"/>
    <property type="molecule type" value="Genomic_DNA"/>
</dbReference>
<dbReference type="Proteomes" id="UP000605805">
    <property type="component" value="Unassembled WGS sequence"/>
</dbReference>
<evidence type="ECO:0000313" key="9">
    <source>
        <dbReference type="Proteomes" id="UP000605805"/>
    </source>
</evidence>
<dbReference type="Gene3D" id="2.30.30.30">
    <property type="match status" value="1"/>
</dbReference>
<dbReference type="SMART" id="SM00738">
    <property type="entry name" value="NGN"/>
    <property type="match status" value="1"/>
</dbReference>
<evidence type="ECO:0000256" key="1">
    <source>
        <dbReference type="ARBA" id="ARBA00006956"/>
    </source>
</evidence>
<dbReference type="AlphaFoldDB" id="A0A832Z0I4"/>
<dbReference type="Gene3D" id="3.30.70.940">
    <property type="entry name" value="NusG, N-terminal domain"/>
    <property type="match status" value="1"/>
</dbReference>
<accession>A0A832Z0I4</accession>
<dbReference type="GO" id="GO:0006354">
    <property type="term" value="P:DNA-templated transcription elongation"/>
    <property type="evidence" value="ECO:0007669"/>
    <property type="project" value="InterPro"/>
</dbReference>
<name>A0A832Z0I4_9CREN</name>
<dbReference type="InterPro" id="IPR008991">
    <property type="entry name" value="Translation_prot_SH3-like_sf"/>
</dbReference>